<dbReference type="GO" id="GO:0061665">
    <property type="term" value="F:SUMO ligase activity"/>
    <property type="evidence" value="ECO:0007669"/>
    <property type="project" value="TreeGrafter"/>
</dbReference>
<organism evidence="7 8">
    <name type="scientific">Rhizodiscina lignyota</name>
    <dbReference type="NCBI Taxonomy" id="1504668"/>
    <lineage>
        <taxon>Eukaryota</taxon>
        <taxon>Fungi</taxon>
        <taxon>Dikarya</taxon>
        <taxon>Ascomycota</taxon>
        <taxon>Pezizomycotina</taxon>
        <taxon>Dothideomycetes</taxon>
        <taxon>Pleosporomycetidae</taxon>
        <taxon>Aulographales</taxon>
        <taxon>Rhizodiscinaceae</taxon>
        <taxon>Rhizodiscina</taxon>
    </lineage>
</organism>
<dbReference type="Proteomes" id="UP000799772">
    <property type="component" value="Unassembled WGS sequence"/>
</dbReference>
<name>A0A9P4IJH2_9PEZI</name>
<keyword evidence="1" id="KW-0479">Metal-binding</keyword>
<dbReference type="GO" id="GO:0000785">
    <property type="term" value="C:chromatin"/>
    <property type="evidence" value="ECO:0007669"/>
    <property type="project" value="TreeGrafter"/>
</dbReference>
<feature type="compositionally biased region" description="Polar residues" evidence="5">
    <location>
        <begin position="433"/>
        <end position="448"/>
    </location>
</feature>
<evidence type="ECO:0000259" key="6">
    <source>
        <dbReference type="PROSITE" id="PS51044"/>
    </source>
</evidence>
<accession>A0A9P4IJH2</accession>
<dbReference type="AlphaFoldDB" id="A0A9P4IJH2"/>
<dbReference type="OrthoDB" id="27975at2759"/>
<feature type="region of interest" description="Disordered" evidence="5">
    <location>
        <begin position="317"/>
        <end position="448"/>
    </location>
</feature>
<evidence type="ECO:0000256" key="2">
    <source>
        <dbReference type="ARBA" id="ARBA00022771"/>
    </source>
</evidence>
<dbReference type="Gene3D" id="3.30.40.10">
    <property type="entry name" value="Zinc/RING finger domain, C3HC4 (zinc finger)"/>
    <property type="match status" value="1"/>
</dbReference>
<keyword evidence="8" id="KW-1185">Reference proteome</keyword>
<protein>
    <recommendedName>
        <fullName evidence="6">SP-RING-type domain-containing protein</fullName>
    </recommendedName>
</protein>
<feature type="compositionally biased region" description="Polar residues" evidence="5">
    <location>
        <begin position="280"/>
        <end position="289"/>
    </location>
</feature>
<evidence type="ECO:0000256" key="5">
    <source>
        <dbReference type="SAM" id="MobiDB-lite"/>
    </source>
</evidence>
<feature type="domain" description="SP-RING-type" evidence="6">
    <location>
        <begin position="1090"/>
        <end position="1187"/>
    </location>
</feature>
<feature type="compositionally biased region" description="Polar residues" evidence="5">
    <location>
        <begin position="393"/>
        <end position="409"/>
    </location>
</feature>
<dbReference type="PANTHER" id="PTHR10782">
    <property type="entry name" value="ZINC FINGER MIZ DOMAIN-CONTAINING PROTEIN"/>
    <property type="match status" value="1"/>
</dbReference>
<comment type="caution">
    <text evidence="7">The sequence shown here is derived from an EMBL/GenBank/DDBJ whole genome shotgun (WGS) entry which is preliminary data.</text>
</comment>
<dbReference type="GO" id="GO:0008270">
    <property type="term" value="F:zinc ion binding"/>
    <property type="evidence" value="ECO:0007669"/>
    <property type="project" value="UniProtKB-KW"/>
</dbReference>
<evidence type="ECO:0000256" key="1">
    <source>
        <dbReference type="ARBA" id="ARBA00022723"/>
    </source>
</evidence>
<feature type="compositionally biased region" description="Polar residues" evidence="5">
    <location>
        <begin position="92"/>
        <end position="103"/>
    </location>
</feature>
<evidence type="ECO:0000313" key="8">
    <source>
        <dbReference type="Proteomes" id="UP000799772"/>
    </source>
</evidence>
<evidence type="ECO:0000313" key="7">
    <source>
        <dbReference type="EMBL" id="KAF2101118.1"/>
    </source>
</evidence>
<feature type="compositionally biased region" description="Polar residues" evidence="5">
    <location>
        <begin position="67"/>
        <end position="78"/>
    </location>
</feature>
<dbReference type="GO" id="GO:0016925">
    <property type="term" value="P:protein sumoylation"/>
    <property type="evidence" value="ECO:0007669"/>
    <property type="project" value="TreeGrafter"/>
</dbReference>
<feature type="compositionally biased region" description="Basic and acidic residues" evidence="5">
    <location>
        <begin position="1207"/>
        <end position="1227"/>
    </location>
</feature>
<dbReference type="InterPro" id="IPR004181">
    <property type="entry name" value="Znf_MIZ"/>
</dbReference>
<keyword evidence="2 4" id="KW-0863">Zinc-finger</keyword>
<dbReference type="InterPro" id="IPR013083">
    <property type="entry name" value="Znf_RING/FYVE/PHD"/>
</dbReference>
<gene>
    <name evidence="7" type="ORF">NA57DRAFT_55178</name>
</gene>
<feature type="compositionally biased region" description="Low complexity" evidence="5">
    <location>
        <begin position="38"/>
        <end position="58"/>
    </location>
</feature>
<dbReference type="EMBL" id="ML978124">
    <property type="protein sequence ID" value="KAF2101118.1"/>
    <property type="molecule type" value="Genomic_DNA"/>
</dbReference>
<evidence type="ECO:0000256" key="3">
    <source>
        <dbReference type="ARBA" id="ARBA00022833"/>
    </source>
</evidence>
<sequence length="1258" mass="139125">MSPHRRSSVNMSDQAVAHHLASSNATLNMFLGGKSRSWMSGAAAASSSPSSRAAIRDAPAPRRQQEQRNPPTTTSRQAPTEDDTIRVAPRETPSTSTSPQLPNSFAPRKSSPPPPSRSNPTMSSRHSAEADNVLGSILPSPAPSTSEDAAHASTVASEVDITRRTKSLSQAPKRAASPGEHPATSPSKQIRLDGQRLMQHIHNLSEETGDAEVWPAGGENHGRTDSDGQTEAPTTVAKVGQITIDAVEPAPVSEPAHEPILIDLEETYQEPGNNDDVGSRHSQGTSSAQVVGNAYRQEPSRSMDTASTCHQLSRPMLQQPGSALGSMPPGPPEAHEQSRFTTTHGNGPSISSTTSHGPQRSAQVPIRYSSGPRPPIQTLQPAPQVPSRRPSAPQMSTQNLQHASQASSNRPTVPPPIQPPQHLRRQSGPPTRVQVSPQLSPVPAQLQQHEQNAVFNRERLIAQIDSFLRPSNNRIRPLSEFEKQRINLLRQASERQDITYLLTHQIYCLAAFDHFALPQYIHELPQLQALCETLDFLLTPNQSLTSGVLGWFTIFPAPLHEIARSAPSLFESKFSTFRKFTTLIVVNWHKFRIECQKRKYPPLVNEIMQILGATSAVLQNVVFLSILRCIWGMGISRWSRRAEQLFMKNQEEWNRILAAHSNRRMSVPLVDEFHHWYIRQYQILQRSHQDNQEHPLLNAEPKTSPLAPLLDPNYPVRPVMPVNNFSQPASPTGNPGQQLPPGMFPPGTVSINPHPIPSNAMRSTYSLVQAQPQGGRVIPGPVQNSQAQQHVLPGPAAMFRPAQVQTQVGSAQQWNTMVIAPQPWPAPLETAAQRNLAEELHVYHQQAPSQQQPPPSVPNSLLPPVGHLKALRLVPEPHKSGLHLAHLRSPTLKRRELSANNTSPTKPKLYQFMAGLAFAPFAFPQNVYIKTCDFEISAKVFAQVPQDMPSEGGEPPIRNMFPDAVTYRIRCVRKVQGVLNDESIWAMGENVWPPYLYFEVNGHLTEQKKKSTYGKDIPIDITPFVKEGKNTIEVSANYPPTDLTPLQYLFAVEMVRTLPHDVIRLCVDAAVIPAQQSIDAIKISLTPSTDDDDIAIIDSNLSITLFDPFSACSIYDVPVRGLKCRHRDCFDLETFLATRKTIHDPDTNEAVVSQPDVWACPICKEDARPQNLVVDGFLVDVRRALADRNALDTRAIVVEMDGQWKPKEEVAKDSRMSSRTPATERLRSVSAQEPVLARQETPAKERMPDFIDLGDDSE</sequence>
<dbReference type="PROSITE" id="PS51044">
    <property type="entry name" value="ZF_SP_RING"/>
    <property type="match status" value="1"/>
</dbReference>
<feature type="compositionally biased region" description="Polar residues" evidence="5">
    <location>
        <begin position="339"/>
        <end position="362"/>
    </location>
</feature>
<feature type="region of interest" description="Disordered" evidence="5">
    <location>
        <begin position="1207"/>
        <end position="1258"/>
    </location>
</feature>
<reference evidence="7" key="1">
    <citation type="journal article" date="2020" name="Stud. Mycol.">
        <title>101 Dothideomycetes genomes: a test case for predicting lifestyles and emergence of pathogens.</title>
        <authorList>
            <person name="Haridas S."/>
            <person name="Albert R."/>
            <person name="Binder M."/>
            <person name="Bloem J."/>
            <person name="Labutti K."/>
            <person name="Salamov A."/>
            <person name="Andreopoulos B."/>
            <person name="Baker S."/>
            <person name="Barry K."/>
            <person name="Bills G."/>
            <person name="Bluhm B."/>
            <person name="Cannon C."/>
            <person name="Castanera R."/>
            <person name="Culley D."/>
            <person name="Daum C."/>
            <person name="Ezra D."/>
            <person name="Gonzalez J."/>
            <person name="Henrissat B."/>
            <person name="Kuo A."/>
            <person name="Liang C."/>
            <person name="Lipzen A."/>
            <person name="Lutzoni F."/>
            <person name="Magnuson J."/>
            <person name="Mondo S."/>
            <person name="Nolan M."/>
            <person name="Ohm R."/>
            <person name="Pangilinan J."/>
            <person name="Park H.-J."/>
            <person name="Ramirez L."/>
            <person name="Alfaro M."/>
            <person name="Sun H."/>
            <person name="Tritt A."/>
            <person name="Yoshinaga Y."/>
            <person name="Zwiers L.-H."/>
            <person name="Turgeon B."/>
            <person name="Goodwin S."/>
            <person name="Spatafora J."/>
            <person name="Crous P."/>
            <person name="Grigoriev I."/>
        </authorList>
    </citation>
    <scope>NUCLEOTIDE SEQUENCE</scope>
    <source>
        <strain evidence="7">CBS 133067</strain>
    </source>
</reference>
<evidence type="ECO:0000256" key="4">
    <source>
        <dbReference type="PROSITE-ProRule" id="PRU00452"/>
    </source>
</evidence>
<keyword evidence="3" id="KW-0862">Zinc</keyword>
<feature type="region of interest" description="Disordered" evidence="5">
    <location>
        <begin position="269"/>
        <end position="289"/>
    </location>
</feature>
<proteinExistence type="predicted"/>
<feature type="region of interest" description="Disordered" evidence="5">
    <location>
        <begin position="38"/>
        <end position="233"/>
    </location>
</feature>
<dbReference type="PANTHER" id="PTHR10782:SF4">
    <property type="entry name" value="TONALLI, ISOFORM E"/>
    <property type="match status" value="1"/>
</dbReference>